<dbReference type="RefSeq" id="WP_145030437.1">
    <property type="nucleotide sequence ID" value="NZ_CP036271.1"/>
</dbReference>
<evidence type="ECO:0000313" key="3">
    <source>
        <dbReference type="EMBL" id="QDT54593.1"/>
    </source>
</evidence>
<dbReference type="InterPro" id="IPR006684">
    <property type="entry name" value="YbgC/YbaW"/>
</dbReference>
<name>A0A517SEM2_9PLAN</name>
<evidence type="ECO:0000256" key="2">
    <source>
        <dbReference type="ARBA" id="ARBA00022801"/>
    </source>
</evidence>
<dbReference type="SUPFAM" id="SSF54637">
    <property type="entry name" value="Thioesterase/thiol ester dehydrase-isomerase"/>
    <property type="match status" value="1"/>
</dbReference>
<dbReference type="PANTHER" id="PTHR31793:SF27">
    <property type="entry name" value="NOVEL THIOESTERASE SUPERFAMILY DOMAIN AND SAPOSIN A-TYPE DOMAIN CONTAINING PROTEIN (0610012H03RIK)"/>
    <property type="match status" value="1"/>
</dbReference>
<sequence>MSETPLASCKTVIRVRYCETDAMSYLHHANFFNYFEIGRTELFRQQGGNYRTMEERGFFLVVVHIECDYKSPGRYDDELTLETRLARQTPAKLEHEYTVMRGETLIAKGKSTLACVDRTGQVQRLTDEILFGDRLSKSRV</sequence>
<dbReference type="OrthoDB" id="9800856at2"/>
<dbReference type="AlphaFoldDB" id="A0A517SEM2"/>
<reference evidence="3 4" key="1">
    <citation type="submission" date="2019-02" db="EMBL/GenBank/DDBJ databases">
        <title>Deep-cultivation of Planctomycetes and their phenomic and genomic characterization uncovers novel biology.</title>
        <authorList>
            <person name="Wiegand S."/>
            <person name="Jogler M."/>
            <person name="Boedeker C."/>
            <person name="Pinto D."/>
            <person name="Vollmers J."/>
            <person name="Rivas-Marin E."/>
            <person name="Kohn T."/>
            <person name="Peeters S.H."/>
            <person name="Heuer A."/>
            <person name="Rast P."/>
            <person name="Oberbeckmann S."/>
            <person name="Bunk B."/>
            <person name="Jeske O."/>
            <person name="Meyerdierks A."/>
            <person name="Storesund J.E."/>
            <person name="Kallscheuer N."/>
            <person name="Luecker S."/>
            <person name="Lage O.M."/>
            <person name="Pohl T."/>
            <person name="Merkel B.J."/>
            <person name="Hornburger P."/>
            <person name="Mueller R.-W."/>
            <person name="Bruemmer F."/>
            <person name="Labrenz M."/>
            <person name="Spormann A.M."/>
            <person name="Op den Camp H."/>
            <person name="Overmann J."/>
            <person name="Amann R."/>
            <person name="Jetten M.S.M."/>
            <person name="Mascher T."/>
            <person name="Medema M.H."/>
            <person name="Devos D.P."/>
            <person name="Kaster A.-K."/>
            <person name="Ovreas L."/>
            <person name="Rohde M."/>
            <person name="Galperin M.Y."/>
            <person name="Jogler C."/>
        </authorList>
    </citation>
    <scope>NUCLEOTIDE SEQUENCE [LARGE SCALE GENOMIC DNA]</scope>
    <source>
        <strain evidence="3 4">Pan44</strain>
    </source>
</reference>
<dbReference type="KEGG" id="ccos:Pan44_26260"/>
<dbReference type="Gene3D" id="3.10.129.10">
    <property type="entry name" value="Hotdog Thioesterase"/>
    <property type="match status" value="1"/>
</dbReference>
<protein>
    <submittedName>
        <fullName evidence="3">Acyl-CoA thioester hydrolase YbgC</fullName>
        <ecNumber evidence="3">3.1.2.-</ecNumber>
    </submittedName>
</protein>
<organism evidence="3 4">
    <name type="scientific">Caulifigura coniformis</name>
    <dbReference type="NCBI Taxonomy" id="2527983"/>
    <lineage>
        <taxon>Bacteria</taxon>
        <taxon>Pseudomonadati</taxon>
        <taxon>Planctomycetota</taxon>
        <taxon>Planctomycetia</taxon>
        <taxon>Planctomycetales</taxon>
        <taxon>Planctomycetaceae</taxon>
        <taxon>Caulifigura</taxon>
    </lineage>
</organism>
<dbReference type="Pfam" id="PF13279">
    <property type="entry name" value="4HBT_2"/>
    <property type="match status" value="1"/>
</dbReference>
<evidence type="ECO:0000313" key="4">
    <source>
        <dbReference type="Proteomes" id="UP000315700"/>
    </source>
</evidence>
<comment type="similarity">
    <text evidence="1">Belongs to the 4-hydroxybenzoyl-CoA thioesterase family.</text>
</comment>
<dbReference type="NCBIfam" id="TIGR00051">
    <property type="entry name" value="YbgC/FadM family acyl-CoA thioesterase"/>
    <property type="match status" value="1"/>
</dbReference>
<dbReference type="EC" id="3.1.2.-" evidence="3"/>
<keyword evidence="4" id="KW-1185">Reference proteome</keyword>
<dbReference type="CDD" id="cd00586">
    <property type="entry name" value="4HBT"/>
    <property type="match status" value="1"/>
</dbReference>
<dbReference type="InterPro" id="IPR050563">
    <property type="entry name" value="4-hydroxybenzoyl-CoA_TE"/>
</dbReference>
<proteinExistence type="inferred from homology"/>
<dbReference type="FunCoup" id="A0A517SEM2">
    <property type="interactions" value="169"/>
</dbReference>
<dbReference type="Proteomes" id="UP000315700">
    <property type="component" value="Chromosome"/>
</dbReference>
<dbReference type="PANTHER" id="PTHR31793">
    <property type="entry name" value="4-HYDROXYBENZOYL-COA THIOESTERASE FAMILY MEMBER"/>
    <property type="match status" value="1"/>
</dbReference>
<dbReference type="EMBL" id="CP036271">
    <property type="protein sequence ID" value="QDT54593.1"/>
    <property type="molecule type" value="Genomic_DNA"/>
</dbReference>
<dbReference type="InParanoid" id="A0A517SEM2"/>
<dbReference type="InterPro" id="IPR029069">
    <property type="entry name" value="HotDog_dom_sf"/>
</dbReference>
<evidence type="ECO:0000256" key="1">
    <source>
        <dbReference type="ARBA" id="ARBA00005953"/>
    </source>
</evidence>
<keyword evidence="2 3" id="KW-0378">Hydrolase</keyword>
<dbReference type="GO" id="GO:0047617">
    <property type="term" value="F:fatty acyl-CoA hydrolase activity"/>
    <property type="evidence" value="ECO:0007669"/>
    <property type="project" value="TreeGrafter"/>
</dbReference>
<dbReference type="PIRSF" id="PIRSF003230">
    <property type="entry name" value="YbgC"/>
    <property type="match status" value="1"/>
</dbReference>
<gene>
    <name evidence="3" type="primary">ybgC</name>
    <name evidence="3" type="ORF">Pan44_26260</name>
</gene>
<accession>A0A517SEM2</accession>